<accession>A0A6M3IU91</accession>
<protein>
    <recommendedName>
        <fullName evidence="3">DUF1353 domain-containing protein</fullName>
    </recommendedName>
</protein>
<reference evidence="1" key="1">
    <citation type="submission" date="2020-03" db="EMBL/GenBank/DDBJ databases">
        <title>The deep terrestrial virosphere.</title>
        <authorList>
            <person name="Holmfeldt K."/>
            <person name="Nilsson E."/>
            <person name="Simone D."/>
            <person name="Lopez-Fernandez M."/>
            <person name="Wu X."/>
            <person name="de Brujin I."/>
            <person name="Lundin D."/>
            <person name="Andersson A."/>
            <person name="Bertilsson S."/>
            <person name="Dopson M."/>
        </authorList>
    </citation>
    <scope>NUCLEOTIDE SEQUENCE</scope>
    <source>
        <strain evidence="2">MM415A00305</strain>
        <strain evidence="1">MM415B01000</strain>
    </source>
</reference>
<organism evidence="1">
    <name type="scientific">viral metagenome</name>
    <dbReference type="NCBI Taxonomy" id="1070528"/>
    <lineage>
        <taxon>unclassified sequences</taxon>
        <taxon>metagenomes</taxon>
        <taxon>organismal metagenomes</taxon>
    </lineage>
</organism>
<dbReference type="EMBL" id="MT142506">
    <property type="protein sequence ID" value="QJA83245.1"/>
    <property type="molecule type" value="Genomic_DNA"/>
</dbReference>
<dbReference type="InterPro" id="IPR010767">
    <property type="entry name" value="Phage_CGC-2007_Cje0229"/>
</dbReference>
<evidence type="ECO:0000313" key="2">
    <source>
        <dbReference type="EMBL" id="QJA83245.1"/>
    </source>
</evidence>
<evidence type="ECO:0000313" key="1">
    <source>
        <dbReference type="EMBL" id="QJA61093.1"/>
    </source>
</evidence>
<sequence>MSAFTDPIRIHQDPDDPKFWITDAVHRYHVGSEDSDEVITVPEGFRTDFQSIPPPLWSIFGHPLDAYAASGLFHDYIYQFPGDGVEEDRSRGCCDNLYEEMNEVLKCPWWKRMGKWLGVRIGGWRAWKRYRAAERARKATERAREIVAKIQEKYSNTEG</sequence>
<proteinExistence type="predicted"/>
<name>A0A6M3IU91_9ZZZZ</name>
<dbReference type="EMBL" id="MT141430">
    <property type="protein sequence ID" value="QJA61093.1"/>
    <property type="molecule type" value="Genomic_DNA"/>
</dbReference>
<gene>
    <name evidence="2" type="ORF">MM415A00305_0043</name>
    <name evidence="1" type="ORF">MM415B01000_0019</name>
</gene>
<evidence type="ECO:0008006" key="3">
    <source>
        <dbReference type="Google" id="ProtNLM"/>
    </source>
</evidence>
<dbReference type="Pfam" id="PF07087">
    <property type="entry name" value="DUF1353"/>
    <property type="match status" value="1"/>
</dbReference>
<dbReference type="AlphaFoldDB" id="A0A6M3IU91"/>